<dbReference type="Pfam" id="PF03953">
    <property type="entry name" value="Tubulin_C"/>
    <property type="match status" value="1"/>
</dbReference>
<feature type="compositionally biased region" description="Acidic residues" evidence="12">
    <location>
        <begin position="840"/>
        <end position="858"/>
    </location>
</feature>
<keyword evidence="4" id="KW-0963">Cytoplasm</keyword>
<dbReference type="Pfam" id="PF00091">
    <property type="entry name" value="Tubulin"/>
    <property type="match status" value="1"/>
</dbReference>
<dbReference type="InterPro" id="IPR017975">
    <property type="entry name" value="Tubulin_CS"/>
</dbReference>
<evidence type="ECO:0000256" key="9">
    <source>
        <dbReference type="ARBA" id="ARBA00023134"/>
    </source>
</evidence>
<feature type="domain" description="Tubulin/FtsZ GTPase" evidence="13">
    <location>
        <begin position="458"/>
        <end position="655"/>
    </location>
</feature>
<dbReference type="STRING" id="158441.A0A226F2P2"/>
<dbReference type="Gene3D" id="3.30.1330.20">
    <property type="entry name" value="Tubulin/FtsZ, C-terminal domain"/>
    <property type="match status" value="1"/>
</dbReference>
<keyword evidence="8" id="KW-0460">Magnesium</keyword>
<comment type="cofactor">
    <cofactor evidence="1">
        <name>Mg(2+)</name>
        <dbReference type="ChEBI" id="CHEBI:18420"/>
    </cofactor>
</comment>
<dbReference type="EMBL" id="LNIX01000001">
    <property type="protein sequence ID" value="OXA63748.1"/>
    <property type="molecule type" value="Genomic_DNA"/>
</dbReference>
<dbReference type="CDD" id="cd02440">
    <property type="entry name" value="AdoMet_MTases"/>
    <property type="match status" value="1"/>
</dbReference>
<dbReference type="InterPro" id="IPR036525">
    <property type="entry name" value="Tubulin/FtsZ_GTPase_sf"/>
</dbReference>
<dbReference type="InterPro" id="IPR000217">
    <property type="entry name" value="Tubulin"/>
</dbReference>
<proteinExistence type="inferred from homology"/>
<evidence type="ECO:0000313" key="16">
    <source>
        <dbReference type="Proteomes" id="UP000198287"/>
    </source>
</evidence>
<evidence type="ECO:0000256" key="5">
    <source>
        <dbReference type="ARBA" id="ARBA00022701"/>
    </source>
</evidence>
<dbReference type="PRINTS" id="PR01163">
    <property type="entry name" value="BETATUBULIN"/>
</dbReference>
<comment type="function">
    <text evidence="11">Tubulin is the major constituent of microtubules, a cylinder consisting of laterally associated linear protofilaments composed of alpha- and beta-tubulin heterodimers. Microtubules grow by the addition of GTP-tubulin dimers to the microtubule end, where a stabilizing cap forms. Below the cap, tubulin dimers are in GDP-bound state, owing to GTPase activity of alpha-tubulin.</text>
</comment>
<dbReference type="Proteomes" id="UP000198287">
    <property type="component" value="Unassembled WGS sequence"/>
</dbReference>
<dbReference type="OrthoDB" id="1662883at2759"/>
<evidence type="ECO:0000256" key="3">
    <source>
        <dbReference type="ARBA" id="ARBA00009636"/>
    </source>
</evidence>
<evidence type="ECO:0000256" key="8">
    <source>
        <dbReference type="ARBA" id="ARBA00022842"/>
    </source>
</evidence>
<evidence type="ECO:0000256" key="2">
    <source>
        <dbReference type="ARBA" id="ARBA00004245"/>
    </source>
</evidence>
<feature type="domain" description="Tubulin/FtsZ 2-layer sandwich" evidence="14">
    <location>
        <begin position="657"/>
        <end position="794"/>
    </location>
</feature>
<dbReference type="Gene3D" id="1.10.287.600">
    <property type="entry name" value="Helix hairpin bin"/>
    <property type="match status" value="1"/>
</dbReference>
<dbReference type="SUPFAM" id="SSF53335">
    <property type="entry name" value="S-adenosyl-L-methionine-dependent methyltransferases"/>
    <property type="match status" value="1"/>
</dbReference>
<dbReference type="Gene3D" id="3.40.50.150">
    <property type="entry name" value="Vaccinia Virus protein VP39"/>
    <property type="match status" value="1"/>
</dbReference>
<dbReference type="PRINTS" id="PR01161">
    <property type="entry name" value="TUBULIN"/>
</dbReference>
<dbReference type="FunFam" id="3.40.50.1440:FF:000003">
    <property type="entry name" value="Tubulin beta chain"/>
    <property type="match status" value="1"/>
</dbReference>
<dbReference type="InterPro" id="IPR018316">
    <property type="entry name" value="Tubulin/FtsZ_2-layer-sand-dom"/>
</dbReference>
<evidence type="ECO:0000256" key="10">
    <source>
        <dbReference type="ARBA" id="ARBA00023212"/>
    </source>
</evidence>
<dbReference type="CDD" id="cd02187">
    <property type="entry name" value="beta_tubulin"/>
    <property type="match status" value="1"/>
</dbReference>
<dbReference type="FunFam" id="1.10.287.600:FF:000006">
    <property type="entry name" value="Tubulin beta chain"/>
    <property type="match status" value="1"/>
</dbReference>
<name>A0A226F2P2_FOLCA</name>
<keyword evidence="7" id="KW-0547">Nucleotide-binding</keyword>
<evidence type="ECO:0000256" key="6">
    <source>
        <dbReference type="ARBA" id="ARBA00022723"/>
    </source>
</evidence>
<dbReference type="SUPFAM" id="SSF52490">
    <property type="entry name" value="Tubulin nucleotide-binding domain-like"/>
    <property type="match status" value="1"/>
</dbReference>
<keyword evidence="5" id="KW-0493">Microtubule</keyword>
<evidence type="ECO:0000259" key="14">
    <source>
        <dbReference type="SMART" id="SM00865"/>
    </source>
</evidence>
<evidence type="ECO:0000256" key="1">
    <source>
        <dbReference type="ARBA" id="ARBA00001946"/>
    </source>
</evidence>
<dbReference type="FunFam" id="3.30.1330.20:FF:000002">
    <property type="entry name" value="Tubulin beta chain"/>
    <property type="match status" value="1"/>
</dbReference>
<dbReference type="InterPro" id="IPR002453">
    <property type="entry name" value="Beta_tubulin"/>
</dbReference>
<evidence type="ECO:0000256" key="7">
    <source>
        <dbReference type="ARBA" id="ARBA00022741"/>
    </source>
</evidence>
<evidence type="ECO:0000256" key="4">
    <source>
        <dbReference type="ARBA" id="ARBA00022490"/>
    </source>
</evidence>
<dbReference type="Pfam" id="PF10294">
    <property type="entry name" value="Methyltransf_16"/>
    <property type="match status" value="1"/>
</dbReference>
<organism evidence="15 16">
    <name type="scientific">Folsomia candida</name>
    <name type="common">Springtail</name>
    <dbReference type="NCBI Taxonomy" id="158441"/>
    <lineage>
        <taxon>Eukaryota</taxon>
        <taxon>Metazoa</taxon>
        <taxon>Ecdysozoa</taxon>
        <taxon>Arthropoda</taxon>
        <taxon>Hexapoda</taxon>
        <taxon>Collembola</taxon>
        <taxon>Entomobryomorpha</taxon>
        <taxon>Isotomoidea</taxon>
        <taxon>Isotomidae</taxon>
        <taxon>Proisotominae</taxon>
        <taxon>Folsomia</taxon>
    </lineage>
</organism>
<keyword evidence="10" id="KW-0206">Cytoskeleton</keyword>
<accession>A0A226F2P2</accession>
<dbReference type="SUPFAM" id="SSF55307">
    <property type="entry name" value="Tubulin C-terminal domain-like"/>
    <property type="match status" value="1"/>
</dbReference>
<dbReference type="PANTHER" id="PTHR11588">
    <property type="entry name" value="TUBULIN"/>
    <property type="match status" value="1"/>
</dbReference>
<comment type="subcellular location">
    <subcellularLocation>
        <location evidence="2">Cytoplasm</location>
        <location evidence="2">Cytoskeleton</location>
    </subcellularLocation>
</comment>
<comment type="similarity">
    <text evidence="3">Belongs to the tubulin family.</text>
</comment>
<dbReference type="GO" id="GO:0005874">
    <property type="term" value="C:microtubule"/>
    <property type="evidence" value="ECO:0007669"/>
    <property type="project" value="UniProtKB-KW"/>
</dbReference>
<feature type="region of interest" description="Disordered" evidence="12">
    <location>
        <begin position="833"/>
        <end position="858"/>
    </location>
</feature>
<dbReference type="InterPro" id="IPR008280">
    <property type="entry name" value="Tub_FtsZ_C"/>
</dbReference>
<dbReference type="SMART" id="SM00864">
    <property type="entry name" value="Tubulin"/>
    <property type="match status" value="1"/>
</dbReference>
<comment type="caution">
    <text evidence="15">The sequence shown here is derived from an EMBL/GenBank/DDBJ whole genome shotgun (WGS) entry which is preliminary data.</text>
</comment>
<dbReference type="AlphaFoldDB" id="A0A226F2P2"/>
<dbReference type="GO" id="GO:0005525">
    <property type="term" value="F:GTP binding"/>
    <property type="evidence" value="ECO:0007669"/>
    <property type="project" value="UniProtKB-KW"/>
</dbReference>
<gene>
    <name evidence="15" type="ORF">Fcan01_03161</name>
</gene>
<evidence type="ECO:0000313" key="15">
    <source>
        <dbReference type="EMBL" id="OXA63748.1"/>
    </source>
</evidence>
<sequence>MSSSESVDESTPSCNIKFMSPDDKVVSEVNPFLVQVTKHNNVVNPLQKPSNLVATIIFNVPAAEKRFLQDCTDDSTEHRPEDNTRVDNTHNHELLKDEDGDLILLRNAEERNDKELNILIEYENSTSLDLVGLQIWRGAFLLSDFVIHNASKFQGKNVLEVGSGTGLVGIVASLFAKNVVLTDLNEPSIMNLLKANIAHNKDLIGQGKTPSILPLDFMAETWSQELTHVVSSSDVVVVADVIYHVEITNAFIRTLRKILTAGEKRSKDIYVALEKRYVFTLADMDSCAPMHNHFLEQLDTQLGLSPGCLPRPLDLENTIEVTMTCVPLDFKQYFNYDRCKELKKVNVVSPLRNEDLSVSPAGVHPSFTLASSLLPSGSTEFNSSCTNTFLFPVFVEILRNIHQPDTFICVNMREIVHIQAGQCGNQIGAKFWEIISDEHGIDPTGAYHGDSDLQLERINVYYNEAGGGKYVPRAVLVDLEPGTMDSVRSGPFGQIFRPDNFVFGQSGAGNNWAKGHYTEGAELVDSVLDVVRKEAEGCDCLQGFQMTHSLGGGTGSGMGTLLISKIREEYPDRIMNTYSVVPSPKVSDTVVEPYNATLSVHQLVENTDETYCIDNEALYDICFRTLKLTTPTYGDLNHLVSLTMSGVTTCLRFPGQLNADLRKLAVNMVPFPRLHFFMPGFAPLTSRGSQSYRALTVPELTQQMFDAKNMMAACDPRHGRYLTVAAIFRGRMSMKEVDEQMLNIQNKNSSYFVEWIPNNVKTAVCDIPPRGLKMSATFIGNSTAIQELFKRISEQFTAMFRRKAFLHWYTGEGMDEMEFTEAESNMNDLVSEYQQYQEATADEEGDFDEEAEGDAEEN</sequence>
<dbReference type="InterPro" id="IPR023123">
    <property type="entry name" value="Tubulin_C"/>
</dbReference>
<dbReference type="GO" id="GO:0046872">
    <property type="term" value="F:metal ion binding"/>
    <property type="evidence" value="ECO:0007669"/>
    <property type="project" value="UniProtKB-KW"/>
</dbReference>
<dbReference type="GO" id="GO:0005200">
    <property type="term" value="F:structural constituent of cytoskeleton"/>
    <property type="evidence" value="ECO:0007669"/>
    <property type="project" value="InterPro"/>
</dbReference>
<dbReference type="InterPro" id="IPR003008">
    <property type="entry name" value="Tubulin_FtsZ_GTPase"/>
</dbReference>
<dbReference type="GO" id="GO:0003924">
    <property type="term" value="F:GTPase activity"/>
    <property type="evidence" value="ECO:0007669"/>
    <property type="project" value="InterPro"/>
</dbReference>
<evidence type="ECO:0000256" key="12">
    <source>
        <dbReference type="SAM" id="MobiDB-lite"/>
    </source>
</evidence>
<dbReference type="InterPro" id="IPR029063">
    <property type="entry name" value="SAM-dependent_MTases_sf"/>
</dbReference>
<dbReference type="GO" id="GO:0007017">
    <property type="term" value="P:microtubule-based process"/>
    <property type="evidence" value="ECO:0007669"/>
    <property type="project" value="InterPro"/>
</dbReference>
<dbReference type="PROSITE" id="PS00227">
    <property type="entry name" value="TUBULIN"/>
    <property type="match status" value="1"/>
</dbReference>
<evidence type="ECO:0000259" key="13">
    <source>
        <dbReference type="SMART" id="SM00864"/>
    </source>
</evidence>
<keyword evidence="6" id="KW-0479">Metal-binding</keyword>
<dbReference type="InterPro" id="IPR019410">
    <property type="entry name" value="Methyltransf_16"/>
</dbReference>
<evidence type="ECO:0000256" key="11">
    <source>
        <dbReference type="ARBA" id="ARBA00034296"/>
    </source>
</evidence>
<keyword evidence="16" id="KW-1185">Reference proteome</keyword>
<dbReference type="InterPro" id="IPR037103">
    <property type="entry name" value="Tubulin/FtsZ-like_C"/>
</dbReference>
<keyword evidence="9" id="KW-0342">GTP-binding</keyword>
<dbReference type="SMART" id="SM00865">
    <property type="entry name" value="Tubulin_C"/>
    <property type="match status" value="1"/>
</dbReference>
<protein>
    <submittedName>
        <fullName evidence="15">Tubulin beta-1 chain</fullName>
    </submittedName>
</protein>
<dbReference type="Gene3D" id="3.40.50.1440">
    <property type="entry name" value="Tubulin/FtsZ, GTPase domain"/>
    <property type="match status" value="1"/>
</dbReference>
<reference evidence="15 16" key="1">
    <citation type="submission" date="2015-12" db="EMBL/GenBank/DDBJ databases">
        <title>The genome of Folsomia candida.</title>
        <authorList>
            <person name="Faddeeva A."/>
            <person name="Derks M.F."/>
            <person name="Anvar Y."/>
            <person name="Smit S."/>
            <person name="Van Straalen N."/>
            <person name="Roelofs D."/>
        </authorList>
    </citation>
    <scope>NUCLEOTIDE SEQUENCE [LARGE SCALE GENOMIC DNA]</scope>
    <source>
        <strain evidence="15 16">VU population</strain>
        <tissue evidence="15">Whole body</tissue>
    </source>
</reference>